<dbReference type="CDD" id="cd11065">
    <property type="entry name" value="CYP64-like"/>
    <property type="match status" value="1"/>
</dbReference>
<dbReference type="Proteomes" id="UP000054007">
    <property type="component" value="Unassembled WGS sequence"/>
</dbReference>
<feature type="chain" id="PRO_5002316567" evidence="11">
    <location>
        <begin position="25"/>
        <end position="514"/>
    </location>
</feature>
<evidence type="ECO:0000256" key="11">
    <source>
        <dbReference type="SAM" id="SignalP"/>
    </source>
</evidence>
<dbReference type="Pfam" id="PF00067">
    <property type="entry name" value="p450"/>
    <property type="match status" value="1"/>
</dbReference>
<keyword evidence="13" id="KW-1185">Reference proteome</keyword>
<dbReference type="InterPro" id="IPR001128">
    <property type="entry name" value="Cyt_P450"/>
</dbReference>
<dbReference type="GO" id="GO:0016705">
    <property type="term" value="F:oxidoreductase activity, acting on paired donors, with incorporation or reduction of molecular oxygen"/>
    <property type="evidence" value="ECO:0007669"/>
    <property type="project" value="InterPro"/>
</dbReference>
<feature type="signal peptide" evidence="11">
    <location>
        <begin position="1"/>
        <end position="24"/>
    </location>
</feature>
<dbReference type="GO" id="GO:0020037">
    <property type="term" value="F:heme binding"/>
    <property type="evidence" value="ECO:0007669"/>
    <property type="project" value="InterPro"/>
</dbReference>
<evidence type="ECO:0000256" key="2">
    <source>
        <dbReference type="ARBA" id="ARBA00005179"/>
    </source>
</evidence>
<evidence type="ECO:0000256" key="10">
    <source>
        <dbReference type="RuleBase" id="RU000461"/>
    </source>
</evidence>
<evidence type="ECO:0000256" key="1">
    <source>
        <dbReference type="ARBA" id="ARBA00001971"/>
    </source>
</evidence>
<evidence type="ECO:0000256" key="7">
    <source>
        <dbReference type="ARBA" id="ARBA00023004"/>
    </source>
</evidence>
<name>A0A0D7AZS4_9AGAR</name>
<reference evidence="12 13" key="1">
    <citation type="journal article" date="2015" name="Fungal Genet. Biol.">
        <title>Evolution of novel wood decay mechanisms in Agaricales revealed by the genome sequences of Fistulina hepatica and Cylindrobasidium torrendii.</title>
        <authorList>
            <person name="Floudas D."/>
            <person name="Held B.W."/>
            <person name="Riley R."/>
            <person name="Nagy L.G."/>
            <person name="Koehler G."/>
            <person name="Ransdell A.S."/>
            <person name="Younus H."/>
            <person name="Chow J."/>
            <person name="Chiniquy J."/>
            <person name="Lipzen A."/>
            <person name="Tritt A."/>
            <person name="Sun H."/>
            <person name="Haridas S."/>
            <person name="LaButti K."/>
            <person name="Ohm R.A."/>
            <person name="Kues U."/>
            <person name="Blanchette R.A."/>
            <person name="Grigoriev I.V."/>
            <person name="Minto R.E."/>
            <person name="Hibbett D.S."/>
        </authorList>
    </citation>
    <scope>NUCLEOTIDE SEQUENCE [LARGE SCALE GENOMIC DNA]</scope>
    <source>
        <strain evidence="12 13">FP15055 ss-10</strain>
    </source>
</reference>
<keyword evidence="5 9" id="KW-0479">Metal-binding</keyword>
<keyword evidence="11" id="KW-0732">Signal</keyword>
<comment type="pathway">
    <text evidence="2">Secondary metabolite biosynthesis.</text>
</comment>
<evidence type="ECO:0000256" key="6">
    <source>
        <dbReference type="ARBA" id="ARBA00023002"/>
    </source>
</evidence>
<keyword evidence="8 10" id="KW-0503">Monooxygenase</keyword>
<dbReference type="AlphaFoldDB" id="A0A0D7AZS4"/>
<keyword evidence="6 10" id="KW-0560">Oxidoreductase</keyword>
<evidence type="ECO:0000313" key="12">
    <source>
        <dbReference type="EMBL" id="KIY63475.1"/>
    </source>
</evidence>
<protein>
    <submittedName>
        <fullName evidence="12">Cytochrome P450</fullName>
    </submittedName>
</protein>
<dbReference type="InterPro" id="IPR002401">
    <property type="entry name" value="Cyt_P450_E_grp-I"/>
</dbReference>
<gene>
    <name evidence="12" type="ORF">CYLTODRAFT_458079</name>
</gene>
<dbReference type="GO" id="GO:0004497">
    <property type="term" value="F:monooxygenase activity"/>
    <property type="evidence" value="ECO:0007669"/>
    <property type="project" value="UniProtKB-KW"/>
</dbReference>
<feature type="binding site" description="axial binding residue" evidence="9">
    <location>
        <position position="437"/>
    </location>
    <ligand>
        <name>heme</name>
        <dbReference type="ChEBI" id="CHEBI:30413"/>
    </ligand>
    <ligandPart>
        <name>Fe</name>
        <dbReference type="ChEBI" id="CHEBI:18248"/>
    </ligandPart>
</feature>
<dbReference type="PRINTS" id="PR00463">
    <property type="entry name" value="EP450I"/>
</dbReference>
<dbReference type="EMBL" id="KN880693">
    <property type="protein sequence ID" value="KIY63475.1"/>
    <property type="molecule type" value="Genomic_DNA"/>
</dbReference>
<evidence type="ECO:0000256" key="5">
    <source>
        <dbReference type="ARBA" id="ARBA00022723"/>
    </source>
</evidence>
<sequence length="514" mass="57257">MASIYHLDALFGLVAVFLLHRILSSKPRTTQLPPGPKGLPLIGNLKDMPVEKPWLTFAKWGEVYGDISSVTILGQTIVVLNSARAAIDMLEKKSSIYSERPVFPMGGELVGWENTLVLLQYGDRFRTFRKTFHNMIGTQSVMKKYHPIEELEMKRFLRRVLSTPHLLAEHVRKSTGAIVLRISHGYEIQEESDPFIQLADEATEQFSACSTAGAFLVDVLPALKYVPDWMPGAGFKTTAKKWRYTLSQMVDLPFEFVKRQMSTGNAMLSFTSSALESGELDSNEILDLKWASASLYSGGADTTVSAFYSLFLALSTHPEVAKKARAEIDAVVGQDRLPGFSDQKDLPYINALTKEVLRWNSVVPTGVPHRTKEDDVHEGFFIPKGSLIIPNIWKMTHDPATYKDPMEFNPDRFISTDGRQAELDPREICFGFGRRICPGLLLAEASLWIACAMSVAVFDISQGIDGAGTPLDVKMDRVTGHEQTSGTISHPKPFPCTILPRSKKAIELIMEEEN</sequence>
<keyword evidence="7 9" id="KW-0408">Iron</keyword>
<dbReference type="OrthoDB" id="2789670at2759"/>
<dbReference type="PROSITE" id="PS00086">
    <property type="entry name" value="CYTOCHROME_P450"/>
    <property type="match status" value="1"/>
</dbReference>
<dbReference type="PANTHER" id="PTHR46300:SF7">
    <property type="entry name" value="P450, PUTATIVE (EUROFUNG)-RELATED"/>
    <property type="match status" value="1"/>
</dbReference>
<dbReference type="SUPFAM" id="SSF48264">
    <property type="entry name" value="Cytochrome P450"/>
    <property type="match status" value="1"/>
</dbReference>
<dbReference type="GO" id="GO:0005506">
    <property type="term" value="F:iron ion binding"/>
    <property type="evidence" value="ECO:0007669"/>
    <property type="project" value="InterPro"/>
</dbReference>
<dbReference type="STRING" id="1314674.A0A0D7AZS4"/>
<evidence type="ECO:0000313" key="13">
    <source>
        <dbReference type="Proteomes" id="UP000054007"/>
    </source>
</evidence>
<accession>A0A0D7AZS4</accession>
<organism evidence="12 13">
    <name type="scientific">Cylindrobasidium torrendii FP15055 ss-10</name>
    <dbReference type="NCBI Taxonomy" id="1314674"/>
    <lineage>
        <taxon>Eukaryota</taxon>
        <taxon>Fungi</taxon>
        <taxon>Dikarya</taxon>
        <taxon>Basidiomycota</taxon>
        <taxon>Agaricomycotina</taxon>
        <taxon>Agaricomycetes</taxon>
        <taxon>Agaricomycetidae</taxon>
        <taxon>Agaricales</taxon>
        <taxon>Marasmiineae</taxon>
        <taxon>Physalacriaceae</taxon>
        <taxon>Cylindrobasidium</taxon>
    </lineage>
</organism>
<keyword evidence="4 9" id="KW-0349">Heme</keyword>
<dbReference type="InterPro" id="IPR036396">
    <property type="entry name" value="Cyt_P450_sf"/>
</dbReference>
<evidence type="ECO:0000256" key="3">
    <source>
        <dbReference type="ARBA" id="ARBA00010617"/>
    </source>
</evidence>
<dbReference type="InterPro" id="IPR017972">
    <property type="entry name" value="Cyt_P450_CS"/>
</dbReference>
<evidence type="ECO:0000256" key="9">
    <source>
        <dbReference type="PIRSR" id="PIRSR602401-1"/>
    </source>
</evidence>
<comment type="cofactor">
    <cofactor evidence="1 9">
        <name>heme</name>
        <dbReference type="ChEBI" id="CHEBI:30413"/>
    </cofactor>
</comment>
<dbReference type="InterPro" id="IPR050364">
    <property type="entry name" value="Cytochrome_P450_fung"/>
</dbReference>
<comment type="similarity">
    <text evidence="3 10">Belongs to the cytochrome P450 family.</text>
</comment>
<evidence type="ECO:0000256" key="8">
    <source>
        <dbReference type="ARBA" id="ARBA00023033"/>
    </source>
</evidence>
<evidence type="ECO:0000256" key="4">
    <source>
        <dbReference type="ARBA" id="ARBA00022617"/>
    </source>
</evidence>
<proteinExistence type="inferred from homology"/>
<dbReference type="Gene3D" id="1.10.630.10">
    <property type="entry name" value="Cytochrome P450"/>
    <property type="match status" value="1"/>
</dbReference>
<dbReference type="PANTHER" id="PTHR46300">
    <property type="entry name" value="P450, PUTATIVE (EUROFUNG)-RELATED-RELATED"/>
    <property type="match status" value="1"/>
</dbReference>